<accession>A0AAV0L2W4</accession>
<dbReference type="Proteomes" id="UP001154282">
    <property type="component" value="Unassembled WGS sequence"/>
</dbReference>
<evidence type="ECO:0000313" key="3">
    <source>
        <dbReference type="Proteomes" id="UP001154282"/>
    </source>
</evidence>
<sequence>KLISLLLALFFIAHNYGGVVRARGFEDDSLTPCKTHADCQIHCVDYDPDTICACINNQCRKEILIPVPGGPPPKKSIYNFW</sequence>
<proteinExistence type="predicted"/>
<keyword evidence="3" id="KW-1185">Reference proteome</keyword>
<feature type="chain" id="PRO_5043471488" evidence="1">
    <location>
        <begin position="23"/>
        <end position="81"/>
    </location>
</feature>
<comment type="caution">
    <text evidence="2">The sequence shown here is derived from an EMBL/GenBank/DDBJ whole genome shotgun (WGS) entry which is preliminary data.</text>
</comment>
<name>A0AAV0L2W4_9ROSI</name>
<reference evidence="2" key="1">
    <citation type="submission" date="2022-08" db="EMBL/GenBank/DDBJ databases">
        <authorList>
            <person name="Gutierrez-Valencia J."/>
        </authorList>
    </citation>
    <scope>NUCLEOTIDE SEQUENCE</scope>
</reference>
<keyword evidence="1" id="KW-0732">Signal</keyword>
<dbReference type="AlphaFoldDB" id="A0AAV0L2W4"/>
<evidence type="ECO:0000256" key="1">
    <source>
        <dbReference type="SAM" id="SignalP"/>
    </source>
</evidence>
<organism evidence="2 3">
    <name type="scientific">Linum tenue</name>
    <dbReference type="NCBI Taxonomy" id="586396"/>
    <lineage>
        <taxon>Eukaryota</taxon>
        <taxon>Viridiplantae</taxon>
        <taxon>Streptophyta</taxon>
        <taxon>Embryophyta</taxon>
        <taxon>Tracheophyta</taxon>
        <taxon>Spermatophyta</taxon>
        <taxon>Magnoliopsida</taxon>
        <taxon>eudicotyledons</taxon>
        <taxon>Gunneridae</taxon>
        <taxon>Pentapetalae</taxon>
        <taxon>rosids</taxon>
        <taxon>fabids</taxon>
        <taxon>Malpighiales</taxon>
        <taxon>Linaceae</taxon>
        <taxon>Linum</taxon>
    </lineage>
</organism>
<feature type="signal peptide" evidence="1">
    <location>
        <begin position="1"/>
        <end position="22"/>
    </location>
</feature>
<feature type="non-terminal residue" evidence="2">
    <location>
        <position position="1"/>
    </location>
</feature>
<gene>
    <name evidence="2" type="ORF">LITE_LOCUS21815</name>
</gene>
<protein>
    <submittedName>
        <fullName evidence="2">Uncharacterized protein</fullName>
    </submittedName>
</protein>
<evidence type="ECO:0000313" key="2">
    <source>
        <dbReference type="EMBL" id="CAI0428783.1"/>
    </source>
</evidence>
<dbReference type="EMBL" id="CAMGYJ010000006">
    <property type="protein sequence ID" value="CAI0428783.1"/>
    <property type="molecule type" value="Genomic_DNA"/>
</dbReference>